<accession>A0ABT3Z9J2</accession>
<feature type="region of interest" description="Disordered" evidence="1">
    <location>
        <begin position="1"/>
        <end position="20"/>
    </location>
</feature>
<name>A0ABT3Z9J2_9HYPH</name>
<comment type="caution">
    <text evidence="3">The sequence shown here is derived from an EMBL/GenBank/DDBJ whole genome shotgun (WGS) entry which is preliminary data.</text>
</comment>
<dbReference type="PROSITE" id="PS50943">
    <property type="entry name" value="HTH_CROC1"/>
    <property type="match status" value="1"/>
</dbReference>
<dbReference type="Gene3D" id="1.10.260.40">
    <property type="entry name" value="lambda repressor-like DNA-binding domains"/>
    <property type="match status" value="1"/>
</dbReference>
<protein>
    <submittedName>
        <fullName evidence="3">Helix-turn-helix domain-containing protein</fullName>
    </submittedName>
</protein>
<organism evidence="3 4">
    <name type="scientific">Hoeflea algicola</name>
    <dbReference type="NCBI Taxonomy" id="2983763"/>
    <lineage>
        <taxon>Bacteria</taxon>
        <taxon>Pseudomonadati</taxon>
        <taxon>Pseudomonadota</taxon>
        <taxon>Alphaproteobacteria</taxon>
        <taxon>Hyphomicrobiales</taxon>
        <taxon>Rhizobiaceae</taxon>
        <taxon>Hoeflea</taxon>
    </lineage>
</organism>
<proteinExistence type="predicted"/>
<sequence length="142" mass="15836">MASNNRTHIVNDRAKDEDTTTPKFLTKEEFGRRLYRMMIAKGWRQSDLARAADMPRYSISTYIRGQSFPTAQSVKKLAEALGVEPERVLPNINHGAIREDAPSFAIKSSPGNPERAWLTVDREVSFDVAAKIAGLLNTDASN</sequence>
<feature type="domain" description="HTH cro/C1-type" evidence="2">
    <location>
        <begin position="34"/>
        <end position="88"/>
    </location>
</feature>
<evidence type="ECO:0000259" key="2">
    <source>
        <dbReference type="PROSITE" id="PS50943"/>
    </source>
</evidence>
<dbReference type="EMBL" id="JAOVZR010000001">
    <property type="protein sequence ID" value="MCY0148351.1"/>
    <property type="molecule type" value="Genomic_DNA"/>
</dbReference>
<dbReference type="InterPro" id="IPR001387">
    <property type="entry name" value="Cro/C1-type_HTH"/>
</dbReference>
<dbReference type="RefSeq" id="WP_267653920.1">
    <property type="nucleotide sequence ID" value="NZ_JAOVZR010000001.1"/>
</dbReference>
<evidence type="ECO:0000256" key="1">
    <source>
        <dbReference type="SAM" id="MobiDB-lite"/>
    </source>
</evidence>
<evidence type="ECO:0000313" key="3">
    <source>
        <dbReference type="EMBL" id="MCY0148351.1"/>
    </source>
</evidence>
<dbReference type="SMART" id="SM00530">
    <property type="entry name" value="HTH_XRE"/>
    <property type="match status" value="1"/>
</dbReference>
<feature type="compositionally biased region" description="Basic and acidic residues" evidence="1">
    <location>
        <begin position="9"/>
        <end position="20"/>
    </location>
</feature>
<dbReference type="InterPro" id="IPR010982">
    <property type="entry name" value="Lambda_DNA-bd_dom_sf"/>
</dbReference>
<reference evidence="3" key="1">
    <citation type="submission" date="2022-10" db="EMBL/GenBank/DDBJ databases">
        <title>Hoeflea sp. G2-23, isolated from marine algae.</title>
        <authorList>
            <person name="Kristyanto S."/>
            <person name="Kim J.M."/>
            <person name="Jeon C.O."/>
        </authorList>
    </citation>
    <scope>NUCLEOTIDE SEQUENCE</scope>
    <source>
        <strain evidence="3">G2-23</strain>
    </source>
</reference>
<gene>
    <name evidence="3" type="ORF">OEG84_11670</name>
</gene>
<dbReference type="Proteomes" id="UP001073227">
    <property type="component" value="Unassembled WGS sequence"/>
</dbReference>
<dbReference type="SUPFAM" id="SSF47413">
    <property type="entry name" value="lambda repressor-like DNA-binding domains"/>
    <property type="match status" value="1"/>
</dbReference>
<dbReference type="Pfam" id="PF13560">
    <property type="entry name" value="HTH_31"/>
    <property type="match status" value="1"/>
</dbReference>
<keyword evidence="4" id="KW-1185">Reference proteome</keyword>
<dbReference type="CDD" id="cd00093">
    <property type="entry name" value="HTH_XRE"/>
    <property type="match status" value="1"/>
</dbReference>
<evidence type="ECO:0000313" key="4">
    <source>
        <dbReference type="Proteomes" id="UP001073227"/>
    </source>
</evidence>